<organism evidence="5 6">
    <name type="scientific">Tritrichomonas musculus</name>
    <dbReference type="NCBI Taxonomy" id="1915356"/>
    <lineage>
        <taxon>Eukaryota</taxon>
        <taxon>Metamonada</taxon>
        <taxon>Parabasalia</taxon>
        <taxon>Tritrichomonadida</taxon>
        <taxon>Tritrichomonadidae</taxon>
        <taxon>Tritrichomonas</taxon>
    </lineage>
</organism>
<evidence type="ECO:0000256" key="1">
    <source>
        <dbReference type="ARBA" id="ARBA00004123"/>
    </source>
</evidence>
<proteinExistence type="inferred from homology"/>
<dbReference type="PANTHER" id="PTHR19411:SF0">
    <property type="entry name" value="PROTEIN BUD31 HOMOLOG"/>
    <property type="match status" value="1"/>
</dbReference>
<comment type="caution">
    <text evidence="5">The sequence shown here is derived from an EMBL/GenBank/DDBJ whole genome shotgun (WGS) entry which is preliminary data.</text>
</comment>
<dbReference type="EMBL" id="JAPFFF010000003">
    <property type="protein sequence ID" value="KAK8894894.1"/>
    <property type="molecule type" value="Genomic_DNA"/>
</dbReference>
<feature type="compositionally biased region" description="Polar residues" evidence="4">
    <location>
        <begin position="185"/>
        <end position="194"/>
    </location>
</feature>
<comment type="subcellular location">
    <subcellularLocation>
        <location evidence="1">Nucleus</location>
    </subcellularLocation>
</comment>
<accession>A0ABR2KUU7</accession>
<keyword evidence="3" id="KW-0539">Nucleus</keyword>
<dbReference type="Proteomes" id="UP001470230">
    <property type="component" value="Unassembled WGS sequence"/>
</dbReference>
<evidence type="ECO:0000313" key="5">
    <source>
        <dbReference type="EMBL" id="KAK8894894.1"/>
    </source>
</evidence>
<dbReference type="PRINTS" id="PR00322">
    <property type="entry name" value="G10"/>
</dbReference>
<gene>
    <name evidence="5" type="ORF">M9Y10_023335</name>
</gene>
<feature type="region of interest" description="Disordered" evidence="4">
    <location>
        <begin position="152"/>
        <end position="194"/>
    </location>
</feature>
<evidence type="ECO:0000256" key="2">
    <source>
        <dbReference type="ARBA" id="ARBA00005287"/>
    </source>
</evidence>
<feature type="compositionally biased region" description="Low complexity" evidence="4">
    <location>
        <begin position="168"/>
        <end position="184"/>
    </location>
</feature>
<comment type="similarity">
    <text evidence="2">Belongs to the BUD31 (G10) family.</text>
</comment>
<reference evidence="5 6" key="1">
    <citation type="submission" date="2024-04" db="EMBL/GenBank/DDBJ databases">
        <title>Tritrichomonas musculus Genome.</title>
        <authorList>
            <person name="Alves-Ferreira E."/>
            <person name="Grigg M."/>
            <person name="Lorenzi H."/>
            <person name="Galac M."/>
        </authorList>
    </citation>
    <scope>NUCLEOTIDE SEQUENCE [LARGE SCALE GENOMIC DNA]</scope>
    <source>
        <strain evidence="5 6">EAF2021</strain>
    </source>
</reference>
<protein>
    <submittedName>
        <fullName evidence="5">Component of the SF3b subcomplex of the U2 snRNP</fullName>
    </submittedName>
</protein>
<evidence type="ECO:0000256" key="4">
    <source>
        <dbReference type="SAM" id="MobiDB-lite"/>
    </source>
</evidence>
<keyword evidence="6" id="KW-1185">Reference proteome</keyword>
<dbReference type="Pfam" id="PF01125">
    <property type="entry name" value="BUD31"/>
    <property type="match status" value="1"/>
</dbReference>
<evidence type="ECO:0000313" key="6">
    <source>
        <dbReference type="Proteomes" id="UP001470230"/>
    </source>
</evidence>
<sequence length="194" mass="22498">MNRIRRRCDIKPPPGWDDIKDMVLSLNEDMRVAESTNNDANSSQEQLWTVLRCNWKRSRPIFEIYWKQKKISKQLYDWILNNGYADRELINAWRKPGYDRLCCVACISKNTDHGGVCLCRIPKAQRKKKDFKCIHCGCPGCCSGDYDDLPENDIENPTPDEKNDSNKELNNLNTNYNSENTESSIQESDIASNK</sequence>
<evidence type="ECO:0000256" key="3">
    <source>
        <dbReference type="ARBA" id="ARBA00023242"/>
    </source>
</evidence>
<name>A0ABR2KUU7_9EUKA</name>
<dbReference type="PANTHER" id="PTHR19411">
    <property type="entry name" value="PROTEIN BUD31-RELATED"/>
    <property type="match status" value="1"/>
</dbReference>
<dbReference type="InterPro" id="IPR001748">
    <property type="entry name" value="BUD31"/>
</dbReference>